<dbReference type="AlphaFoldDB" id="A0A2Z3H855"/>
<dbReference type="PANTHER" id="PTHR47163">
    <property type="entry name" value="DDE_TNP_IS1595 DOMAIN-CONTAINING PROTEIN"/>
    <property type="match status" value="1"/>
</dbReference>
<dbReference type="SMART" id="SM01126">
    <property type="entry name" value="DDE_Tnp_IS1595"/>
    <property type="match status" value="1"/>
</dbReference>
<dbReference type="EMBL" id="CP025958">
    <property type="protein sequence ID" value="AWM39175.1"/>
    <property type="molecule type" value="Genomic_DNA"/>
</dbReference>
<evidence type="ECO:0000313" key="3">
    <source>
        <dbReference type="Proteomes" id="UP000245802"/>
    </source>
</evidence>
<organism evidence="2 3">
    <name type="scientific">Gemmata obscuriglobus</name>
    <dbReference type="NCBI Taxonomy" id="114"/>
    <lineage>
        <taxon>Bacteria</taxon>
        <taxon>Pseudomonadati</taxon>
        <taxon>Planctomycetota</taxon>
        <taxon>Planctomycetia</taxon>
        <taxon>Gemmatales</taxon>
        <taxon>Gemmataceae</taxon>
        <taxon>Gemmata</taxon>
    </lineage>
</organism>
<dbReference type="InterPro" id="IPR024445">
    <property type="entry name" value="Tnp_ISXO2-like"/>
</dbReference>
<accession>A0A2Z3H855</accession>
<dbReference type="PANTHER" id="PTHR47163:SF2">
    <property type="entry name" value="SI:DKEY-17M8.2"/>
    <property type="match status" value="1"/>
</dbReference>
<dbReference type="Proteomes" id="UP000245802">
    <property type="component" value="Chromosome"/>
</dbReference>
<dbReference type="InterPro" id="IPR053164">
    <property type="entry name" value="IS1016-like_transposase"/>
</dbReference>
<dbReference type="KEGG" id="gog:C1280_20750"/>
<dbReference type="OrthoDB" id="284260at2"/>
<dbReference type="NCBIfam" id="NF033547">
    <property type="entry name" value="transpos_IS1595"/>
    <property type="match status" value="1"/>
</dbReference>
<protein>
    <submittedName>
        <fullName evidence="2">DDE transposase</fullName>
    </submittedName>
</protein>
<dbReference type="RefSeq" id="WP_010040977.1">
    <property type="nucleotide sequence ID" value="NZ_CP025958.1"/>
</dbReference>
<name>A0A2Z3H855_9BACT</name>
<keyword evidence="3" id="KW-1185">Reference proteome</keyword>
<gene>
    <name evidence="2" type="ORF">C1280_20750</name>
</gene>
<sequence>MTLEEYERHLVGQLCWRCHQATHQNSARQRQCPSCRAKWSYHRRKTEWELLRAFALSTTAHHAARVVRCSYPTAYAAYTRFRLTLQAMTDEEKRPLLGALERDESYFGGKRKGKRGRGAGGKVPVFGILERAGRVYTVAVPNCSKETLMAKIQAATVKGSVFYTDEFASYNDVQSHGKHVPINHQETFGVGAAHINGIEGFWSYAKRLYRHVHGVEPGNFPLYLAEYEFRYNHRGEHLMTLLYNRLIRAAAPTQTQP</sequence>
<proteinExistence type="predicted"/>
<feature type="domain" description="ISXO2-like transposase" evidence="1">
    <location>
        <begin position="95"/>
        <end position="232"/>
    </location>
</feature>
<evidence type="ECO:0000313" key="2">
    <source>
        <dbReference type="EMBL" id="AWM39175.1"/>
    </source>
</evidence>
<dbReference type="Pfam" id="PF12762">
    <property type="entry name" value="DDE_Tnp_IS1595"/>
    <property type="match status" value="1"/>
</dbReference>
<reference evidence="2 3" key="1">
    <citation type="submission" date="2018-01" db="EMBL/GenBank/DDBJ databases">
        <title>G. obscuriglobus.</title>
        <authorList>
            <person name="Franke J."/>
            <person name="Blomberg W."/>
            <person name="Selmecki A."/>
        </authorList>
    </citation>
    <scope>NUCLEOTIDE SEQUENCE [LARGE SCALE GENOMIC DNA]</scope>
    <source>
        <strain evidence="2 3">DSM 5831</strain>
    </source>
</reference>
<evidence type="ECO:0000259" key="1">
    <source>
        <dbReference type="SMART" id="SM01126"/>
    </source>
</evidence>